<evidence type="ECO:0000313" key="3">
    <source>
        <dbReference type="EMBL" id="KAJ7081651.1"/>
    </source>
</evidence>
<keyword evidence="4" id="KW-1185">Reference proteome</keyword>
<dbReference type="AlphaFoldDB" id="A0AAD6TWC5"/>
<evidence type="ECO:0000259" key="2">
    <source>
        <dbReference type="Pfam" id="PF18803"/>
    </source>
</evidence>
<dbReference type="Pfam" id="PF18803">
    <property type="entry name" value="CxC2"/>
    <property type="match status" value="1"/>
</dbReference>
<evidence type="ECO:0000256" key="1">
    <source>
        <dbReference type="SAM" id="MobiDB-lite"/>
    </source>
</evidence>
<feature type="region of interest" description="Disordered" evidence="1">
    <location>
        <begin position="757"/>
        <end position="779"/>
    </location>
</feature>
<dbReference type="EMBL" id="JARJCN010000049">
    <property type="protein sequence ID" value="KAJ7081651.1"/>
    <property type="molecule type" value="Genomic_DNA"/>
</dbReference>
<dbReference type="PANTHER" id="PTHR33096">
    <property type="entry name" value="CXC2 DOMAIN-CONTAINING PROTEIN"/>
    <property type="match status" value="1"/>
</dbReference>
<name>A0AAD6TWC5_9AGAR</name>
<proteinExistence type="predicted"/>
<evidence type="ECO:0000313" key="4">
    <source>
        <dbReference type="Proteomes" id="UP001222325"/>
    </source>
</evidence>
<comment type="caution">
    <text evidence="3">The sequence shown here is derived from an EMBL/GenBank/DDBJ whole genome shotgun (WGS) entry which is preliminary data.</text>
</comment>
<feature type="domain" description="CxC2-like cysteine cluster KDZ transposase-associated" evidence="2">
    <location>
        <begin position="198"/>
        <end position="302"/>
    </location>
</feature>
<accession>A0AAD6TWC5</accession>
<dbReference type="PANTHER" id="PTHR33096:SF1">
    <property type="entry name" value="CXC1-LIKE CYSTEINE CLUSTER ASSOCIATED WITH KDZ TRANSPOSASES DOMAIN-CONTAINING PROTEIN"/>
    <property type="match status" value="1"/>
</dbReference>
<organism evidence="3 4">
    <name type="scientific">Mycena belliarum</name>
    <dbReference type="NCBI Taxonomy" id="1033014"/>
    <lineage>
        <taxon>Eukaryota</taxon>
        <taxon>Fungi</taxon>
        <taxon>Dikarya</taxon>
        <taxon>Basidiomycota</taxon>
        <taxon>Agaricomycotina</taxon>
        <taxon>Agaricomycetes</taxon>
        <taxon>Agaricomycetidae</taxon>
        <taxon>Agaricales</taxon>
        <taxon>Marasmiineae</taxon>
        <taxon>Mycenaceae</taxon>
        <taxon>Mycena</taxon>
    </lineage>
</organism>
<dbReference type="InterPro" id="IPR041457">
    <property type="entry name" value="CxC2_KDZ-assoc"/>
</dbReference>
<gene>
    <name evidence="3" type="ORF">B0H15DRAFT_924210</name>
</gene>
<dbReference type="Proteomes" id="UP001222325">
    <property type="component" value="Unassembled WGS sequence"/>
</dbReference>
<protein>
    <recommendedName>
        <fullName evidence="2">CxC2-like cysteine cluster KDZ transposase-associated domain-containing protein</fullName>
    </recommendedName>
</protein>
<dbReference type="Pfam" id="PF18758">
    <property type="entry name" value="KDZ"/>
    <property type="match status" value="1"/>
</dbReference>
<reference evidence="3" key="1">
    <citation type="submission" date="2023-03" db="EMBL/GenBank/DDBJ databases">
        <title>Massive genome expansion in bonnet fungi (Mycena s.s.) driven by repeated elements and novel gene families across ecological guilds.</title>
        <authorList>
            <consortium name="Lawrence Berkeley National Laboratory"/>
            <person name="Harder C.B."/>
            <person name="Miyauchi S."/>
            <person name="Viragh M."/>
            <person name="Kuo A."/>
            <person name="Thoen E."/>
            <person name="Andreopoulos B."/>
            <person name="Lu D."/>
            <person name="Skrede I."/>
            <person name="Drula E."/>
            <person name="Henrissat B."/>
            <person name="Morin E."/>
            <person name="Kohler A."/>
            <person name="Barry K."/>
            <person name="LaButti K."/>
            <person name="Morin E."/>
            <person name="Salamov A."/>
            <person name="Lipzen A."/>
            <person name="Mereny Z."/>
            <person name="Hegedus B."/>
            <person name="Baldrian P."/>
            <person name="Stursova M."/>
            <person name="Weitz H."/>
            <person name="Taylor A."/>
            <person name="Grigoriev I.V."/>
            <person name="Nagy L.G."/>
            <person name="Martin F."/>
            <person name="Kauserud H."/>
        </authorList>
    </citation>
    <scope>NUCLEOTIDE SEQUENCE</scope>
    <source>
        <strain evidence="3">CBHHK173m</strain>
    </source>
</reference>
<dbReference type="InterPro" id="IPR040521">
    <property type="entry name" value="KDZ"/>
</dbReference>
<sequence length="1057" mass="119197">MFNSFSRGRRRDADVAIFYEMSDQLTSDRAIYPSSDGLRASQHDVNVTPKKRRLDPANLEDPYANWVPLPETGEPLAADGWRQDGMIEEEEVDPVTGVKTKRYLSSPLITVQDDPNKLWRLLNHTFLDELLRREGLAHVLSDPKCDCCTMGTGSPRLLRCEDCGTFIQCANCILVRHALEPLHVVKEWKGGFWAETTLQDLGLVYQLGHGGLPCERPGVARNMVVIHTNGIHSVRLNECGCDASDHANNLETLLRHSWYPATTVDPATCATFQALDLYRLLNVVGNINVHDYVGTLERLTSASKVKRVPDRYKAFGRMSRQYAFLLRAKRAGRANDPAGLAGTQNGECAVLCWTCPQDGMNLPEGWRHVAPEFMFLYMLVLAVDANFRLKNRIRKNEHDDPSFGSGWGYMVDDAPYREHLKGYVAEKDVSTCIAFAALLQKDTRMTTGLRCSGVGGVVCARHELVRPQGLGDLQKGERYSNMDYIFLSSVIGLTLIMLTVSYDIACQWRINLRTRLEKMPEELRLDSGVKIEFGLPVWHAAAHETECQAQNSLTYVDGVGRTDGEGIERTWSVLNPIAWATKEMGKGVRHDALEDRIDHHNWEKNINQGDTLARKLVVAIEERDRQIAGFQQVDATLRTTLREVWQQRIDAWKADKSKPCPYTVEGGNKDFPANDRAAGPSEVSVRLDLKKDELAETAEAAVASVHTKGATAFLVAGQQLEDSQRRIKAELKGRTLLAGDQSTRIKEFRVLQARHMPGGVTAAEDEEEARDAESQPLQPEDIKLWMPHELPAAVREEGCVAGLTEKEVKLREAQKLHAKRHFLLFRNSNVVGQRQATRSNTLIELIGERIEAVAAKYRKGWEALVRLKGQEHVAQRGLLELTARDVQLNEEREEDAKARHKLGMIGSSRFRQRNAPTLSSKEKSLSWIWTARGGPGEDEVELHESNESMTAVRVEWSKALARKDRWSEEVTLLREEMRRVMRYLNWKAAWWEGRRSARGTEIPAALRAGLDAYGARQAALYRQIGRRFKTAWDTSASVVVRETIQQDGMWMQVPMEA</sequence>